<dbReference type="InterPro" id="IPR004089">
    <property type="entry name" value="MCPsignal_dom"/>
</dbReference>
<dbReference type="PROSITE" id="PS50111">
    <property type="entry name" value="CHEMOTAXIS_TRANSDUC_2"/>
    <property type="match status" value="1"/>
</dbReference>
<feature type="coiled-coil region" evidence="3">
    <location>
        <begin position="257"/>
        <end position="284"/>
    </location>
</feature>
<dbReference type="EMBL" id="DSPX01000226">
    <property type="protein sequence ID" value="HGG03259.1"/>
    <property type="molecule type" value="Genomic_DNA"/>
</dbReference>
<evidence type="ECO:0000256" key="2">
    <source>
        <dbReference type="PROSITE-ProRule" id="PRU00284"/>
    </source>
</evidence>
<dbReference type="Pfam" id="PF00015">
    <property type="entry name" value="MCPsignal"/>
    <property type="match status" value="1"/>
</dbReference>
<dbReference type="Gene3D" id="1.10.287.950">
    <property type="entry name" value="Methyl-accepting chemotaxis protein"/>
    <property type="match status" value="1"/>
</dbReference>
<protein>
    <submittedName>
        <fullName evidence="6">Chemotaxis protein</fullName>
    </submittedName>
</protein>
<evidence type="ECO:0000256" key="3">
    <source>
        <dbReference type="SAM" id="Coils"/>
    </source>
</evidence>
<keyword evidence="1 2" id="KW-0807">Transducer</keyword>
<evidence type="ECO:0000256" key="4">
    <source>
        <dbReference type="SAM" id="Phobius"/>
    </source>
</evidence>
<dbReference type="SMART" id="SM00283">
    <property type="entry name" value="MA"/>
    <property type="match status" value="1"/>
</dbReference>
<accession>A0A7C3VKD3</accession>
<feature type="transmembrane region" description="Helical" evidence="4">
    <location>
        <begin position="157"/>
        <end position="179"/>
    </location>
</feature>
<keyword evidence="4" id="KW-0472">Membrane</keyword>
<reference evidence="6" key="1">
    <citation type="journal article" date="2020" name="mSystems">
        <title>Genome- and Community-Level Interaction Insights into Carbon Utilization and Element Cycling Functions of Hydrothermarchaeota in Hydrothermal Sediment.</title>
        <authorList>
            <person name="Zhou Z."/>
            <person name="Liu Y."/>
            <person name="Xu W."/>
            <person name="Pan J."/>
            <person name="Luo Z.H."/>
            <person name="Li M."/>
        </authorList>
    </citation>
    <scope>NUCLEOTIDE SEQUENCE [LARGE SCALE GENOMIC DNA]</scope>
    <source>
        <strain evidence="6">SpSt-374</strain>
    </source>
</reference>
<keyword evidence="3" id="KW-0175">Coiled coil</keyword>
<gene>
    <name evidence="6" type="ORF">ENR15_22130</name>
</gene>
<dbReference type="PANTHER" id="PTHR32089:SF112">
    <property type="entry name" value="LYSOZYME-LIKE PROTEIN-RELATED"/>
    <property type="match status" value="1"/>
</dbReference>
<evidence type="ECO:0000259" key="5">
    <source>
        <dbReference type="PROSITE" id="PS50111"/>
    </source>
</evidence>
<keyword evidence="4" id="KW-0812">Transmembrane</keyword>
<dbReference type="GO" id="GO:0007165">
    <property type="term" value="P:signal transduction"/>
    <property type="evidence" value="ECO:0007669"/>
    <property type="project" value="UniProtKB-KW"/>
</dbReference>
<evidence type="ECO:0000313" key="6">
    <source>
        <dbReference type="EMBL" id="HGG03259.1"/>
    </source>
</evidence>
<organism evidence="6">
    <name type="scientific">Planktothricoides sp. SpSt-374</name>
    <dbReference type="NCBI Taxonomy" id="2282167"/>
    <lineage>
        <taxon>Bacteria</taxon>
        <taxon>Bacillati</taxon>
        <taxon>Cyanobacteriota</taxon>
        <taxon>Cyanophyceae</taxon>
        <taxon>Oscillatoriophycideae</taxon>
        <taxon>Oscillatoriales</taxon>
        <taxon>Oscillatoriaceae</taxon>
        <taxon>Planktothricoides</taxon>
    </lineage>
</organism>
<proteinExistence type="predicted"/>
<feature type="transmembrane region" description="Helical" evidence="4">
    <location>
        <begin position="6"/>
        <end position="29"/>
    </location>
</feature>
<comment type="caution">
    <text evidence="6">The sequence shown here is derived from an EMBL/GenBank/DDBJ whole genome shotgun (WGS) entry which is preliminary data.</text>
</comment>
<feature type="domain" description="Methyl-accepting transducer" evidence="5">
    <location>
        <begin position="186"/>
        <end position="424"/>
    </location>
</feature>
<dbReference type="SUPFAM" id="SSF58104">
    <property type="entry name" value="Methyl-accepting chemotaxis protein (MCP) signaling domain"/>
    <property type="match status" value="1"/>
</dbReference>
<keyword evidence="4" id="KW-1133">Transmembrane helix</keyword>
<dbReference type="AlphaFoldDB" id="A0A7C3VKD3"/>
<evidence type="ECO:0000256" key="1">
    <source>
        <dbReference type="ARBA" id="ARBA00023224"/>
    </source>
</evidence>
<name>A0A7C3VKD3_9CYAN</name>
<dbReference type="GO" id="GO:0016020">
    <property type="term" value="C:membrane"/>
    <property type="evidence" value="ECO:0007669"/>
    <property type="project" value="InterPro"/>
</dbReference>
<sequence>MKITDRLRLAAVALFLFSLINLLSVYNLIDQMTNDARVINYSGLLRGETQRIVKLELLKQPEDELIKKLDEIALGLINGDKNLSLPPAKNPDFKKKIDAVFASWNQLKSHIIDFRLDPENHQEQIGQISEEHWKLTDEAVFAAENYSRQKIENLKMIFILLGASSIIVLLALLIATQIIQIKLRLAIKTMAESSTEIAALIHQQEVVATRQEAAVKTTTNTMQNLKNFASNSVESATVAAKVAYQVIELAKTGNAIGENAAEQLQILQNKIESMHEECMDLSRKNVQISKVSILVKNLADQTNLLALNAAVEAARSNHHGGKGFTVVASEIRQLADESKKSADKISLLVTDIQVAINSAVSEFNELTKIVKQGLASANKSTIESFHTVVGVLSEVFDSSEQISNNAKEQANAIQEVVNTMNSLHLGASESTSGIRQAKNGIDQLKQVAVNLDEIV</sequence>
<dbReference type="PANTHER" id="PTHR32089">
    <property type="entry name" value="METHYL-ACCEPTING CHEMOTAXIS PROTEIN MCPB"/>
    <property type="match status" value="1"/>
</dbReference>